<comment type="similarity">
    <text evidence="1">In the N-terminal section; belongs to the zinc metallo-hydrolase group 3 family.</text>
</comment>
<evidence type="ECO:0000259" key="2">
    <source>
        <dbReference type="SMART" id="SM00849"/>
    </source>
</evidence>
<evidence type="ECO:0000313" key="4">
    <source>
        <dbReference type="Proteomes" id="UP001058120"/>
    </source>
</evidence>
<dbReference type="EMBL" id="CP065938">
    <property type="protein sequence ID" value="UWX06137.1"/>
    <property type="molecule type" value="Genomic_DNA"/>
</dbReference>
<dbReference type="Pfam" id="PF00258">
    <property type="entry name" value="Flavodoxin_1"/>
    <property type="match status" value="1"/>
</dbReference>
<dbReference type="PANTHER" id="PTHR43717">
    <property type="entry name" value="ANAEROBIC NITRIC OXIDE REDUCTASE FLAVORUBREDOXIN"/>
    <property type="match status" value="1"/>
</dbReference>
<accession>A0ABY5Y1S4</accession>
<dbReference type="InterPro" id="IPR045761">
    <property type="entry name" value="ODP_dom"/>
</dbReference>
<dbReference type="SUPFAM" id="SSF52218">
    <property type="entry name" value="Flavoproteins"/>
    <property type="match status" value="1"/>
</dbReference>
<dbReference type="InterPro" id="IPR029039">
    <property type="entry name" value="Flavoprotein-like_sf"/>
</dbReference>
<evidence type="ECO:0000313" key="3">
    <source>
        <dbReference type="EMBL" id="UWX06137.1"/>
    </source>
</evidence>
<name>A0ABY5Y1S4_9BACT</name>
<dbReference type="RefSeq" id="WP_334315737.1">
    <property type="nucleotide sequence ID" value="NZ_CP065938.1"/>
</dbReference>
<dbReference type="InterPro" id="IPR036866">
    <property type="entry name" value="RibonucZ/Hydroxyglut_hydro"/>
</dbReference>
<keyword evidence="4" id="KW-1185">Reference proteome</keyword>
<reference evidence="3" key="1">
    <citation type="submission" date="2020-12" db="EMBL/GenBank/DDBJ databases">
        <title>Taurinivorans muris gen. nov., sp. nov., fundamental and realized metabolic niche of a ubiquitous sulfidogenic bacterium in the murine intestine.</title>
        <authorList>
            <person name="Ye H."/>
            <person name="Hanson B.T."/>
            <person name="Loy A."/>
        </authorList>
    </citation>
    <scope>NUCLEOTIDE SEQUENCE</scope>
    <source>
        <strain evidence="3">LT0009</strain>
    </source>
</reference>
<gene>
    <name evidence="3" type="ORF">JBF11_02130</name>
</gene>
<dbReference type="SMART" id="SM00849">
    <property type="entry name" value="Lactamase_B"/>
    <property type="match status" value="1"/>
</dbReference>
<dbReference type="Gene3D" id="3.60.15.10">
    <property type="entry name" value="Ribonuclease Z/Hydroxyacylglutathione hydrolase-like"/>
    <property type="match status" value="1"/>
</dbReference>
<feature type="domain" description="Metallo-beta-lactamase" evidence="2">
    <location>
        <begin position="34"/>
        <end position="226"/>
    </location>
</feature>
<dbReference type="InterPro" id="IPR001279">
    <property type="entry name" value="Metallo-B-lactamas"/>
</dbReference>
<dbReference type="Gene3D" id="3.40.50.360">
    <property type="match status" value="1"/>
</dbReference>
<dbReference type="Pfam" id="PF19583">
    <property type="entry name" value="ODP"/>
    <property type="match status" value="1"/>
</dbReference>
<dbReference type="SUPFAM" id="SSF56281">
    <property type="entry name" value="Metallo-hydrolase/oxidoreductase"/>
    <property type="match status" value="1"/>
</dbReference>
<evidence type="ECO:0000256" key="1">
    <source>
        <dbReference type="ARBA" id="ARBA00007121"/>
    </source>
</evidence>
<dbReference type="InterPro" id="IPR016440">
    <property type="entry name" value="Rubredoxin-O_OxRdtase"/>
</dbReference>
<organism evidence="3 4">
    <name type="scientific">Taurinivorans muris</name>
    <dbReference type="NCBI Taxonomy" id="2787751"/>
    <lineage>
        <taxon>Bacteria</taxon>
        <taxon>Pseudomonadati</taxon>
        <taxon>Thermodesulfobacteriota</taxon>
        <taxon>Desulfovibrionia</taxon>
        <taxon>Desulfovibrionales</taxon>
        <taxon>Desulfovibrionaceae</taxon>
        <taxon>Taurinivorans</taxon>
    </lineage>
</organism>
<sequence>MKPVLLKDDIYWVGAVDYNLRNFHRYSRSPQGSTYNAYIVKDQKNVLFDTVDEEYCDELLKRISEIMDPTEIDYIVCNHMEKDHAGSIERIVEVCRPEKIFCSAMGEKSMKAQFNTEGWPIQVVKDGERLNIGKRNITFLETRMLHWPDSMVSYLEEDKVLFSNDAFGQNVATSSRFVDEYDRTLLSHAMKDYYYNIILPYSPLVLKTVERIGKLGLQFDIIAPDHGLIFRTQDDIKFLFDTYVEMATQPYKLRAVIAFESLWGATKKMAYAVGDGLQSVGVPFTIIDAQENHCSMVMNELADSSALILGSSTRNNMPLVNMLGVIANVKGLKPKNLVGAAFGSYGWSGESPKMINDELVAMGVEVVAEPVKAYFGPNEAELKACFELGQKVGLALKEKVNA</sequence>
<proteinExistence type="inferred from homology"/>
<dbReference type="CDD" id="cd07709">
    <property type="entry name" value="flavodiiron_proteins_MBL-fold"/>
    <property type="match status" value="1"/>
</dbReference>
<dbReference type="Proteomes" id="UP001058120">
    <property type="component" value="Chromosome"/>
</dbReference>
<dbReference type="InterPro" id="IPR008254">
    <property type="entry name" value="Flavodoxin/NO_synth"/>
</dbReference>
<dbReference type="PANTHER" id="PTHR43717:SF1">
    <property type="entry name" value="ANAEROBIC NITRIC OXIDE REDUCTASE FLAVORUBREDOXIN"/>
    <property type="match status" value="1"/>
</dbReference>
<dbReference type="PIRSF" id="PIRSF005243">
    <property type="entry name" value="ROO"/>
    <property type="match status" value="1"/>
</dbReference>
<protein>
    <submittedName>
        <fullName evidence="3">MBL fold metallo-hydrolase</fullName>
    </submittedName>
</protein>